<keyword evidence="2" id="KW-0408">Iron</keyword>
<dbReference type="AlphaFoldDB" id="A0AAN7JI46"/>
<keyword evidence="3" id="KW-0411">Iron-sulfur</keyword>
<keyword evidence="1" id="KW-0479">Metal-binding</keyword>
<accession>A0AAN7JI46</accession>
<dbReference type="InterPro" id="IPR001030">
    <property type="entry name" value="Acoase/IPM_deHydtase_lsu_aba"/>
</dbReference>
<dbReference type="Gene3D" id="3.30.499.10">
    <property type="entry name" value="Aconitase, domain 3"/>
    <property type="match status" value="2"/>
</dbReference>
<name>A0AAN7JI46_9MYRT</name>
<dbReference type="Pfam" id="PF00330">
    <property type="entry name" value="Aconitase"/>
    <property type="match status" value="2"/>
</dbReference>
<evidence type="ECO:0000256" key="1">
    <source>
        <dbReference type="ARBA" id="ARBA00022723"/>
    </source>
</evidence>
<evidence type="ECO:0000313" key="6">
    <source>
        <dbReference type="Proteomes" id="UP001345219"/>
    </source>
</evidence>
<dbReference type="Proteomes" id="UP001345219">
    <property type="component" value="Chromosome 9"/>
</dbReference>
<dbReference type="InterPro" id="IPR018136">
    <property type="entry name" value="Aconitase_4Fe-4S_BS"/>
</dbReference>
<organism evidence="5 6">
    <name type="scientific">Trapa incisa</name>
    <dbReference type="NCBI Taxonomy" id="236973"/>
    <lineage>
        <taxon>Eukaryota</taxon>
        <taxon>Viridiplantae</taxon>
        <taxon>Streptophyta</taxon>
        <taxon>Embryophyta</taxon>
        <taxon>Tracheophyta</taxon>
        <taxon>Spermatophyta</taxon>
        <taxon>Magnoliopsida</taxon>
        <taxon>eudicotyledons</taxon>
        <taxon>Gunneridae</taxon>
        <taxon>Pentapetalae</taxon>
        <taxon>rosids</taxon>
        <taxon>malvids</taxon>
        <taxon>Myrtales</taxon>
        <taxon>Lythraceae</taxon>
        <taxon>Trapa</taxon>
    </lineage>
</organism>
<dbReference type="PROSITE" id="PS01244">
    <property type="entry name" value="ACONITASE_2"/>
    <property type="match status" value="1"/>
</dbReference>
<proteinExistence type="predicted"/>
<dbReference type="SUPFAM" id="SSF53732">
    <property type="entry name" value="Aconitase iron-sulfur domain"/>
    <property type="match status" value="1"/>
</dbReference>
<dbReference type="PRINTS" id="PR00415">
    <property type="entry name" value="ACONITASE"/>
</dbReference>
<evidence type="ECO:0000256" key="2">
    <source>
        <dbReference type="ARBA" id="ARBA00023004"/>
    </source>
</evidence>
<dbReference type="InterPro" id="IPR015931">
    <property type="entry name" value="Acnase/IPM_dHydase_lsu_aba_1/3"/>
</dbReference>
<evidence type="ECO:0000259" key="4">
    <source>
        <dbReference type="Pfam" id="PF00330"/>
    </source>
</evidence>
<keyword evidence="6" id="KW-1185">Reference proteome</keyword>
<protein>
    <recommendedName>
        <fullName evidence="4">Aconitase/3-isopropylmalate dehydratase large subunit alpha/beta/alpha domain-containing protein</fullName>
    </recommendedName>
</protein>
<dbReference type="GO" id="GO:0046872">
    <property type="term" value="F:metal ion binding"/>
    <property type="evidence" value="ECO:0007669"/>
    <property type="project" value="UniProtKB-KW"/>
</dbReference>
<sequence length="143" mass="15244">MRDSSLRQMHAGISRVVFNTEGMLYPDSVVGTDSHTTMIDGLGVAGWGVGGIEAEAVMLDQVRVCLNKRIYSSYLELDLADVEPCISGPKSGLQKYLNEQGFHIVGYGCTTCIGNSGELDESVASAISENDIVAAAVLCKLKL</sequence>
<evidence type="ECO:0000313" key="5">
    <source>
        <dbReference type="EMBL" id="KAK4743783.1"/>
    </source>
</evidence>
<comment type="caution">
    <text evidence="5">The sequence shown here is derived from an EMBL/GenBank/DDBJ whole genome shotgun (WGS) entry which is preliminary data.</text>
</comment>
<dbReference type="EMBL" id="JAXIOK010000022">
    <property type="protein sequence ID" value="KAK4743783.1"/>
    <property type="molecule type" value="Genomic_DNA"/>
</dbReference>
<evidence type="ECO:0000256" key="3">
    <source>
        <dbReference type="ARBA" id="ARBA00023014"/>
    </source>
</evidence>
<reference evidence="5 6" key="1">
    <citation type="journal article" date="2023" name="Hortic Res">
        <title>Pangenome of water caltrop reveals structural variations and asymmetric subgenome divergence after allopolyploidization.</title>
        <authorList>
            <person name="Zhang X."/>
            <person name="Chen Y."/>
            <person name="Wang L."/>
            <person name="Yuan Y."/>
            <person name="Fang M."/>
            <person name="Shi L."/>
            <person name="Lu R."/>
            <person name="Comes H.P."/>
            <person name="Ma Y."/>
            <person name="Chen Y."/>
            <person name="Huang G."/>
            <person name="Zhou Y."/>
            <person name="Zheng Z."/>
            <person name="Qiu Y."/>
        </authorList>
    </citation>
    <scope>NUCLEOTIDE SEQUENCE [LARGE SCALE GENOMIC DNA]</scope>
    <source>
        <tissue evidence="5">Roots</tissue>
    </source>
</reference>
<dbReference type="GO" id="GO:0051536">
    <property type="term" value="F:iron-sulfur cluster binding"/>
    <property type="evidence" value="ECO:0007669"/>
    <property type="project" value="UniProtKB-KW"/>
</dbReference>
<dbReference type="InterPro" id="IPR006249">
    <property type="entry name" value="Aconitase/IRP2"/>
</dbReference>
<dbReference type="InterPro" id="IPR036008">
    <property type="entry name" value="Aconitase_4Fe-4S_dom"/>
</dbReference>
<feature type="domain" description="Aconitase/3-isopropylmalate dehydratase large subunit alpha/beta/alpha" evidence="4">
    <location>
        <begin position="8"/>
        <end position="62"/>
    </location>
</feature>
<dbReference type="PANTHER" id="PTHR11670">
    <property type="entry name" value="ACONITASE/IRON-RESPONSIVE ELEMENT FAMILY MEMBER"/>
    <property type="match status" value="1"/>
</dbReference>
<feature type="domain" description="Aconitase/3-isopropylmalate dehydratase large subunit alpha/beta/alpha" evidence="4">
    <location>
        <begin position="90"/>
        <end position="130"/>
    </location>
</feature>
<gene>
    <name evidence="5" type="ORF">SAY87_010095</name>
</gene>